<dbReference type="Proteomes" id="UP000829291">
    <property type="component" value="Chromosome 1"/>
</dbReference>
<evidence type="ECO:0000313" key="6">
    <source>
        <dbReference type="RefSeq" id="XP_015512040.2"/>
    </source>
</evidence>
<evidence type="ECO:0000313" key="5">
    <source>
        <dbReference type="Proteomes" id="UP000829291"/>
    </source>
</evidence>
<evidence type="ECO:0000256" key="1">
    <source>
        <dbReference type="ARBA" id="ARBA00023157"/>
    </source>
</evidence>
<gene>
    <name evidence="6 7 8" type="primary">LOC107218628</name>
</gene>
<feature type="chain" id="PRO_5045019054" evidence="3">
    <location>
        <begin position="23"/>
        <end position="518"/>
    </location>
</feature>
<dbReference type="InterPro" id="IPR036508">
    <property type="entry name" value="Chitin-bd_dom_sf"/>
</dbReference>
<dbReference type="OrthoDB" id="504708at2759"/>
<proteinExistence type="predicted"/>
<evidence type="ECO:0000259" key="4">
    <source>
        <dbReference type="PROSITE" id="PS50940"/>
    </source>
</evidence>
<keyword evidence="5" id="KW-1185">Reference proteome</keyword>
<dbReference type="PROSITE" id="PS50068">
    <property type="entry name" value="LDLRA_2"/>
    <property type="match status" value="1"/>
</dbReference>
<dbReference type="SUPFAM" id="SSF88713">
    <property type="entry name" value="Glycoside hydrolase/deacetylase"/>
    <property type="match status" value="1"/>
</dbReference>
<dbReference type="PROSITE" id="PS50940">
    <property type="entry name" value="CHIT_BIND_II"/>
    <property type="match status" value="1"/>
</dbReference>
<feature type="domain" description="Chitin-binding type-2" evidence="4">
    <location>
        <begin position="28"/>
        <end position="94"/>
    </location>
</feature>
<dbReference type="PANTHER" id="PTHR45985:SF5">
    <property type="entry name" value="CHITIN AND LDLR BINDING DEACETYLASE 3"/>
    <property type="match status" value="1"/>
</dbReference>
<dbReference type="PANTHER" id="PTHR45985">
    <property type="match status" value="1"/>
</dbReference>
<dbReference type="Gene3D" id="3.20.20.370">
    <property type="entry name" value="Glycoside hydrolase/deacetylase"/>
    <property type="match status" value="1"/>
</dbReference>
<dbReference type="GO" id="GO:0008061">
    <property type="term" value="F:chitin binding"/>
    <property type="evidence" value="ECO:0007669"/>
    <property type="project" value="InterPro"/>
</dbReference>
<dbReference type="InterPro" id="IPR002172">
    <property type="entry name" value="LDrepeatLR_classA_rpt"/>
</dbReference>
<evidence type="ECO:0000256" key="2">
    <source>
        <dbReference type="PROSITE-ProRule" id="PRU00124"/>
    </source>
</evidence>
<evidence type="ECO:0000313" key="7">
    <source>
        <dbReference type="RefSeq" id="XP_046602265.1"/>
    </source>
</evidence>
<dbReference type="GO" id="GO:0005975">
    <property type="term" value="P:carbohydrate metabolic process"/>
    <property type="evidence" value="ECO:0007669"/>
    <property type="project" value="InterPro"/>
</dbReference>
<sequence>MKPRIFSVVSTLLLFYASVVRPKETTDRVECLHDDRFYRNPKTPAHKIWTQDECAKYYLCLDSDVFEFKCSHGLLFDVSRQICDFKANVDNCDVSLEEIPPKPLLDDGECEDDTLACGDGTCLPSLYFCDGSVDCPDASDEAWCDTEKDRNAAPSCDPEKCHLPDCWCSKEGTRVPGNLSVSNIPQMISITFNDAVNAENIDLYSNIFNDARRNPNGCPIRGTFYVSHQFTNYRDVQSLWNNGHEIAVHSVTHRGPEEWWSKNATIEDWFDEMVGEANIIHKYAGVRIEEIRGLRVPFLQVGWNRQFLMMTEFGFAYDSTIVAPFSNPPIWPYTLDHQPPHPCGSPGQLCPTRSYPGLWEIPINQLLLGNYTCTMIDSCTRDLSGEEIYRMLTVNFNRHYLQNRAPYGLYFHAAWFKNPAYHYAFSKFIDDTLQLPDVYFVTSNQMVEWMRNPTPLNKLKNFQPWNCNKRQFEPREIACALPNTCKLYSSVLKSDRYLYTCYECPKQYPWLRNEFGLN</sequence>
<dbReference type="SUPFAM" id="SSF57625">
    <property type="entry name" value="Invertebrate chitin-binding proteins"/>
    <property type="match status" value="1"/>
</dbReference>
<evidence type="ECO:0000313" key="8">
    <source>
        <dbReference type="RefSeq" id="XP_046602266.1"/>
    </source>
</evidence>
<feature type="signal peptide" evidence="3">
    <location>
        <begin position="1"/>
        <end position="22"/>
    </location>
</feature>
<dbReference type="SMART" id="SM00192">
    <property type="entry name" value="LDLa"/>
    <property type="match status" value="1"/>
</dbReference>
<dbReference type="SMART" id="SM00494">
    <property type="entry name" value="ChtBD2"/>
    <property type="match status" value="1"/>
</dbReference>
<keyword evidence="1 2" id="KW-1015">Disulfide bond</keyword>
<feature type="disulfide bond" evidence="2">
    <location>
        <begin position="110"/>
        <end position="122"/>
    </location>
</feature>
<dbReference type="CDD" id="cd00112">
    <property type="entry name" value="LDLa"/>
    <property type="match status" value="1"/>
</dbReference>
<feature type="disulfide bond" evidence="2">
    <location>
        <begin position="129"/>
        <end position="144"/>
    </location>
</feature>
<reference evidence="6 7" key="1">
    <citation type="submission" date="2025-05" db="UniProtKB">
        <authorList>
            <consortium name="RefSeq"/>
        </authorList>
    </citation>
    <scope>IDENTIFICATION</scope>
    <source>
        <tissue evidence="6 7">Thorax and Abdomen</tissue>
    </source>
</reference>
<protein>
    <submittedName>
        <fullName evidence="6 7">Chitin deacetylase 1</fullName>
    </submittedName>
</protein>
<dbReference type="InParanoid" id="A0A6J0BAT2"/>
<dbReference type="InterPro" id="IPR036055">
    <property type="entry name" value="LDL_receptor-like_sf"/>
</dbReference>
<dbReference type="KEGG" id="nlo:107218628"/>
<dbReference type="RefSeq" id="XP_046602265.1">
    <property type="nucleotide sequence ID" value="XM_046746309.1"/>
</dbReference>
<dbReference type="SUPFAM" id="SSF57424">
    <property type="entry name" value="LDL receptor-like module"/>
    <property type="match status" value="1"/>
</dbReference>
<accession>A0A6J0BAT2</accession>
<evidence type="ECO:0000256" key="3">
    <source>
        <dbReference type="SAM" id="SignalP"/>
    </source>
</evidence>
<dbReference type="RefSeq" id="XP_046602266.1">
    <property type="nucleotide sequence ID" value="XM_046746310.1"/>
</dbReference>
<dbReference type="InterPro" id="IPR052740">
    <property type="entry name" value="CE4"/>
</dbReference>
<dbReference type="GO" id="GO:0016787">
    <property type="term" value="F:hydrolase activity"/>
    <property type="evidence" value="ECO:0007669"/>
    <property type="project" value="UniProtKB-ARBA"/>
</dbReference>
<organism evidence="5 6">
    <name type="scientific">Neodiprion lecontei</name>
    <name type="common">Redheaded pine sawfly</name>
    <dbReference type="NCBI Taxonomy" id="441921"/>
    <lineage>
        <taxon>Eukaryota</taxon>
        <taxon>Metazoa</taxon>
        <taxon>Ecdysozoa</taxon>
        <taxon>Arthropoda</taxon>
        <taxon>Hexapoda</taxon>
        <taxon>Insecta</taxon>
        <taxon>Pterygota</taxon>
        <taxon>Neoptera</taxon>
        <taxon>Endopterygota</taxon>
        <taxon>Hymenoptera</taxon>
        <taxon>Tenthredinoidea</taxon>
        <taxon>Diprionidae</taxon>
        <taxon>Diprioninae</taxon>
        <taxon>Neodiprion</taxon>
    </lineage>
</organism>
<feature type="disulfide bond" evidence="2">
    <location>
        <begin position="117"/>
        <end position="135"/>
    </location>
</feature>
<keyword evidence="3" id="KW-0732">Signal</keyword>
<dbReference type="InterPro" id="IPR023415">
    <property type="entry name" value="LDLR_class-A_CS"/>
</dbReference>
<dbReference type="Pfam" id="PF00057">
    <property type="entry name" value="Ldl_recept_a"/>
    <property type="match status" value="1"/>
</dbReference>
<dbReference type="InterPro" id="IPR011330">
    <property type="entry name" value="Glyco_hydro/deAcase_b/a-brl"/>
</dbReference>
<dbReference type="PROSITE" id="PS01209">
    <property type="entry name" value="LDLRA_1"/>
    <property type="match status" value="1"/>
</dbReference>
<dbReference type="Pfam" id="PF01607">
    <property type="entry name" value="CBM_14"/>
    <property type="match status" value="1"/>
</dbReference>
<dbReference type="Gene3D" id="4.10.400.10">
    <property type="entry name" value="Low-density Lipoprotein Receptor"/>
    <property type="match status" value="1"/>
</dbReference>
<dbReference type="CDD" id="cd10974">
    <property type="entry name" value="CE4_CDA_like_1"/>
    <property type="match status" value="1"/>
</dbReference>
<dbReference type="GO" id="GO:0005576">
    <property type="term" value="C:extracellular region"/>
    <property type="evidence" value="ECO:0007669"/>
    <property type="project" value="InterPro"/>
</dbReference>
<dbReference type="GeneID" id="107218628"/>
<dbReference type="RefSeq" id="XP_015512040.2">
    <property type="nucleotide sequence ID" value="XM_015656554.2"/>
</dbReference>
<dbReference type="InterPro" id="IPR002557">
    <property type="entry name" value="Chitin-bd_dom"/>
</dbReference>
<name>A0A6J0BAT2_NEOLC</name>
<dbReference type="AlphaFoldDB" id="A0A6J0BAT2"/>
<dbReference type="Gene3D" id="2.170.140.10">
    <property type="entry name" value="Chitin binding domain"/>
    <property type="match status" value="1"/>
</dbReference>